<organism evidence="1 2">
    <name type="scientific">Parafrankia irregularis</name>
    <dbReference type="NCBI Taxonomy" id="795642"/>
    <lineage>
        <taxon>Bacteria</taxon>
        <taxon>Bacillati</taxon>
        <taxon>Actinomycetota</taxon>
        <taxon>Actinomycetes</taxon>
        <taxon>Frankiales</taxon>
        <taxon>Frankiaceae</taxon>
        <taxon>Parafrankia</taxon>
    </lineage>
</organism>
<evidence type="ECO:0000313" key="1">
    <source>
        <dbReference type="EMBL" id="CUU61004.1"/>
    </source>
</evidence>
<proteinExistence type="predicted"/>
<name>A0A0S4R1C9_9ACTN</name>
<dbReference type="EMBL" id="FAOZ01000052">
    <property type="protein sequence ID" value="CUU61004.1"/>
    <property type="molecule type" value="Genomic_DNA"/>
</dbReference>
<sequence length="258" mass="28409">MEVQVRVARNRLSVDTQWTITRILDSLRLADAPALASVLRLTGRSGGHNIDASLYVADALTKIDREDVAPETVDGPAHLDDADGLRGLEKLGYLTVHDLAYETSSASYLDEGRSLTAIRVLRPFHTVGVVYRWRRALIGPADEWDIVTQPGVIWPGVYVHGAVGDYRSRDVGLVYAGPPELDTDALIYAIREDSDVFTCHAVCDRCGADWYAHDGSWIFRAIRAHADFDYSDARRHDGTTVMCPEPLCVAGRVGFVVG</sequence>
<protein>
    <submittedName>
        <fullName evidence="1">Uncharacterized protein</fullName>
    </submittedName>
</protein>
<dbReference type="AlphaFoldDB" id="A0A0S4R1C9"/>
<dbReference type="Proteomes" id="UP000198802">
    <property type="component" value="Unassembled WGS sequence"/>
</dbReference>
<accession>A0A0S4R1C9</accession>
<keyword evidence="2" id="KW-1185">Reference proteome</keyword>
<gene>
    <name evidence="1" type="ORF">Ga0074812_15229</name>
</gene>
<reference evidence="2" key="1">
    <citation type="submission" date="2015-11" db="EMBL/GenBank/DDBJ databases">
        <authorList>
            <person name="Varghese N."/>
        </authorList>
    </citation>
    <scope>NUCLEOTIDE SEQUENCE [LARGE SCALE GENOMIC DNA]</scope>
    <source>
        <strain evidence="2">DSM 45899</strain>
    </source>
</reference>
<evidence type="ECO:0000313" key="2">
    <source>
        <dbReference type="Proteomes" id="UP000198802"/>
    </source>
</evidence>